<keyword evidence="7" id="KW-0479">Metal-binding</keyword>
<keyword evidence="6" id="KW-0949">S-adenosyl-L-methionine</keyword>
<evidence type="ECO:0000256" key="2">
    <source>
        <dbReference type="ARBA" id="ARBA00009026"/>
    </source>
</evidence>
<dbReference type="InterPro" id="IPR038546">
    <property type="entry name" value="Hen1_N_sf"/>
</dbReference>
<accession>A0ABV3PV84</accession>
<dbReference type="InterPro" id="IPR024026">
    <property type="entry name" value="3'-RNA_MeTfrase_Hen1_bac"/>
</dbReference>
<dbReference type="EMBL" id="JBFNQD010000015">
    <property type="protein sequence ID" value="MEW9309586.1"/>
    <property type="molecule type" value="Genomic_DNA"/>
</dbReference>
<dbReference type="Pfam" id="PF12623">
    <property type="entry name" value="Hen1_L"/>
    <property type="match status" value="1"/>
</dbReference>
<keyword evidence="10" id="KW-0943">RNA-mediated gene silencing</keyword>
<keyword evidence="9" id="KW-0694">RNA-binding</keyword>
<evidence type="ECO:0000256" key="12">
    <source>
        <dbReference type="ARBA" id="ARBA00048418"/>
    </source>
</evidence>
<feature type="domain" description="Methyltransferase type 12" evidence="13">
    <location>
        <begin position="284"/>
        <end position="373"/>
    </location>
</feature>
<evidence type="ECO:0000313" key="16">
    <source>
        <dbReference type="Proteomes" id="UP001555786"/>
    </source>
</evidence>
<comment type="cofactor">
    <cofactor evidence="1">
        <name>Mg(2+)</name>
        <dbReference type="ChEBI" id="CHEBI:18420"/>
    </cofactor>
</comment>
<evidence type="ECO:0000313" key="15">
    <source>
        <dbReference type="EMBL" id="MEW9309586.1"/>
    </source>
</evidence>
<evidence type="ECO:0000259" key="13">
    <source>
        <dbReference type="Pfam" id="PF08242"/>
    </source>
</evidence>
<dbReference type="Gene3D" id="3.40.50.150">
    <property type="entry name" value="Vaccinia Virus protein VP39"/>
    <property type="match status" value="1"/>
</dbReference>
<dbReference type="InterPro" id="IPR029063">
    <property type="entry name" value="SAM-dependent_MTases_sf"/>
</dbReference>
<dbReference type="Pfam" id="PF08242">
    <property type="entry name" value="Methyltransf_12"/>
    <property type="match status" value="1"/>
</dbReference>
<evidence type="ECO:0000256" key="8">
    <source>
        <dbReference type="ARBA" id="ARBA00022842"/>
    </source>
</evidence>
<keyword evidence="8" id="KW-0460">Magnesium</keyword>
<dbReference type="InterPro" id="IPR026610">
    <property type="entry name" value="Hen1"/>
</dbReference>
<evidence type="ECO:0000259" key="14">
    <source>
        <dbReference type="Pfam" id="PF12623"/>
    </source>
</evidence>
<evidence type="ECO:0000256" key="1">
    <source>
        <dbReference type="ARBA" id="ARBA00001946"/>
    </source>
</evidence>
<dbReference type="InterPro" id="IPR024740">
    <property type="entry name" value="Hen1_N"/>
</dbReference>
<evidence type="ECO:0000256" key="11">
    <source>
        <dbReference type="ARBA" id="ARBA00035025"/>
    </source>
</evidence>
<organism evidence="15 16">
    <name type="scientific">Labrys neptuniae</name>
    <dbReference type="NCBI Taxonomy" id="376174"/>
    <lineage>
        <taxon>Bacteria</taxon>
        <taxon>Pseudomonadati</taxon>
        <taxon>Pseudomonadota</taxon>
        <taxon>Alphaproteobacteria</taxon>
        <taxon>Hyphomicrobiales</taxon>
        <taxon>Xanthobacteraceae</taxon>
        <taxon>Labrys</taxon>
    </lineage>
</organism>
<gene>
    <name evidence="15" type="ORF">ABXS05_28805</name>
</gene>
<dbReference type="RefSeq" id="WP_367626236.1">
    <property type="nucleotide sequence ID" value="NZ_JBFNQD010000015.1"/>
</dbReference>
<comment type="caution">
    <text evidence="15">The sequence shown here is derived from an EMBL/GenBank/DDBJ whole genome shotgun (WGS) entry which is preliminary data.</text>
</comment>
<dbReference type="InterPro" id="IPR013217">
    <property type="entry name" value="Methyltransf_12"/>
</dbReference>
<dbReference type="Proteomes" id="UP001555786">
    <property type="component" value="Unassembled WGS sequence"/>
</dbReference>
<keyword evidence="4" id="KW-0489">Methyltransferase</keyword>
<dbReference type="PANTHER" id="PTHR21404:SF3">
    <property type="entry name" value="SMALL RNA 2'-O-METHYLTRANSFERASE"/>
    <property type="match status" value="1"/>
</dbReference>
<protein>
    <recommendedName>
        <fullName evidence="3">Small RNA 2'-O-methyltransferase</fullName>
        <ecNumber evidence="11">2.1.1.386</ecNumber>
    </recommendedName>
</protein>
<evidence type="ECO:0000256" key="9">
    <source>
        <dbReference type="ARBA" id="ARBA00022884"/>
    </source>
</evidence>
<reference evidence="15 16" key="1">
    <citation type="submission" date="2024-07" db="EMBL/GenBank/DDBJ databases">
        <title>Description of Labrys sedimenti sp. nov., isolated from a diclofenac-degrading enrichment culture.</title>
        <authorList>
            <person name="Tancsics A."/>
            <person name="Csepanyi A."/>
        </authorList>
    </citation>
    <scope>NUCLEOTIDE SEQUENCE [LARGE SCALE GENOMIC DNA]</scope>
    <source>
        <strain evidence="15 16">LMG 23578</strain>
    </source>
</reference>
<dbReference type="Gene3D" id="3.30.1610.20">
    <property type="entry name" value="Hen1, N-terminal domain"/>
    <property type="match status" value="1"/>
</dbReference>
<evidence type="ECO:0000256" key="4">
    <source>
        <dbReference type="ARBA" id="ARBA00022603"/>
    </source>
</evidence>
<keyword evidence="5" id="KW-0808">Transferase</keyword>
<dbReference type="NCBIfam" id="TIGR04074">
    <property type="entry name" value="bacter_Hen1"/>
    <property type="match status" value="1"/>
</dbReference>
<proteinExistence type="inferred from homology"/>
<evidence type="ECO:0000256" key="3">
    <source>
        <dbReference type="ARBA" id="ARBA00021330"/>
    </source>
</evidence>
<name>A0ABV3PV84_9HYPH</name>
<evidence type="ECO:0000256" key="10">
    <source>
        <dbReference type="ARBA" id="ARBA00023158"/>
    </source>
</evidence>
<dbReference type="PANTHER" id="PTHR21404">
    <property type="entry name" value="HEN1"/>
    <property type="match status" value="1"/>
</dbReference>
<comment type="similarity">
    <text evidence="2">Belongs to the methyltransferase superfamily. HEN1 family.</text>
</comment>
<keyword evidence="16" id="KW-1185">Reference proteome</keyword>
<dbReference type="CDD" id="cd02440">
    <property type="entry name" value="AdoMet_MTases"/>
    <property type="match status" value="1"/>
</dbReference>
<sequence>MFLSLATTYQPATDLGFLLMKHPDRVHEVELSFGKAHVLFPQAEASRCEAALILDVDPVGLVRGRGAGDGLIDRYVNDRPYAASSFLSVALNRAFRSAMAGTSRERPDLALMPLPLEIRLTPLPVRGSSSLVAELFEPLGWTVKLTSIVGNDGPSPYVELQLSGTLTVAEALNHLYVLIPVLDADKHYWIGEDEVEKLIAKGGAWLKAHPARETITSRYLKRRRHLVRAALAKLVAEESELDDDVSTPRQDSEERLEAPLRLHDIRLDAVADALAATGAGVVADLGCGEGRLIGRLVKNRQFRSIIGLDASSQALERAAERLRLDSGREKRVQLLHGALTYRDIRWHAAEAVALVEVIEHLDSDRLPALEEVVFGAAKPKTVIITTPNADHNVLFEKLSAGAFRHPDHRFEWTRTEMRTWATDIETRYGYTAEYAELGPNHPDHGAPSQMVVFRR</sequence>
<evidence type="ECO:0000256" key="5">
    <source>
        <dbReference type="ARBA" id="ARBA00022679"/>
    </source>
</evidence>
<dbReference type="EC" id="2.1.1.386" evidence="11"/>
<feature type="domain" description="Hen1 N-terminal" evidence="14">
    <location>
        <begin position="1"/>
        <end position="234"/>
    </location>
</feature>
<evidence type="ECO:0000256" key="6">
    <source>
        <dbReference type="ARBA" id="ARBA00022691"/>
    </source>
</evidence>
<evidence type="ECO:0000256" key="7">
    <source>
        <dbReference type="ARBA" id="ARBA00022723"/>
    </source>
</evidence>
<dbReference type="SUPFAM" id="SSF53335">
    <property type="entry name" value="S-adenosyl-L-methionine-dependent methyltransferases"/>
    <property type="match status" value="1"/>
</dbReference>
<comment type="catalytic activity">
    <reaction evidence="12">
        <text>small RNA 3'-end nucleotide + S-adenosyl-L-methionine = small RNA 3'-end 2'-O-methylnucleotide + S-adenosyl-L-homocysteine + H(+)</text>
        <dbReference type="Rhea" id="RHEA:37887"/>
        <dbReference type="Rhea" id="RHEA-COMP:10415"/>
        <dbReference type="Rhea" id="RHEA-COMP:10416"/>
        <dbReference type="ChEBI" id="CHEBI:15378"/>
        <dbReference type="ChEBI" id="CHEBI:57856"/>
        <dbReference type="ChEBI" id="CHEBI:59789"/>
        <dbReference type="ChEBI" id="CHEBI:74896"/>
        <dbReference type="ChEBI" id="CHEBI:74898"/>
        <dbReference type="EC" id="2.1.1.386"/>
    </reaction>
</comment>